<evidence type="ECO:0000256" key="13">
    <source>
        <dbReference type="SAM" id="Phobius"/>
    </source>
</evidence>
<keyword evidence="7" id="KW-0274">FAD</keyword>
<dbReference type="InterPro" id="IPR017927">
    <property type="entry name" value="FAD-bd_FR_type"/>
</dbReference>
<feature type="transmembrane region" description="Helical" evidence="13">
    <location>
        <begin position="34"/>
        <end position="54"/>
    </location>
</feature>
<evidence type="ECO:0000256" key="5">
    <source>
        <dbReference type="ARBA" id="ARBA00022714"/>
    </source>
</evidence>
<evidence type="ECO:0000256" key="6">
    <source>
        <dbReference type="ARBA" id="ARBA00022723"/>
    </source>
</evidence>
<keyword evidence="10" id="KW-0408">Iron</keyword>
<comment type="caution">
    <text evidence="15">The sequence shown here is derived from an EMBL/GenBank/DDBJ whole genome shotgun (WGS) entry which is preliminary data.</text>
</comment>
<evidence type="ECO:0000256" key="12">
    <source>
        <dbReference type="ARBA" id="ARBA00023136"/>
    </source>
</evidence>
<keyword evidence="9" id="KW-0560">Oxidoreductase</keyword>
<keyword evidence="11" id="KW-0411">Iron-sulfur</keyword>
<evidence type="ECO:0000256" key="3">
    <source>
        <dbReference type="ARBA" id="ARBA00022630"/>
    </source>
</evidence>
<dbReference type="InterPro" id="IPR013130">
    <property type="entry name" value="Fe3_Rdtase_TM_dom"/>
</dbReference>
<feature type="transmembrane region" description="Helical" evidence="13">
    <location>
        <begin position="105"/>
        <end position="124"/>
    </location>
</feature>
<dbReference type="InterPro" id="IPR001433">
    <property type="entry name" value="OxRdtase_FAD/NAD-bd"/>
</dbReference>
<dbReference type="Gene3D" id="3.40.50.80">
    <property type="entry name" value="Nucleotide-binding domain of ferredoxin-NADP reductase (FNR) module"/>
    <property type="match status" value="1"/>
</dbReference>
<evidence type="ECO:0000256" key="11">
    <source>
        <dbReference type="ARBA" id="ARBA00023014"/>
    </source>
</evidence>
<dbReference type="Pfam" id="PF00175">
    <property type="entry name" value="NAD_binding_1"/>
    <property type="match status" value="1"/>
</dbReference>
<keyword evidence="6" id="KW-0479">Metal-binding</keyword>
<dbReference type="SUPFAM" id="SSF52343">
    <property type="entry name" value="Ferredoxin reductase-like, C-terminal NADP-linked domain"/>
    <property type="match status" value="1"/>
</dbReference>
<feature type="domain" description="FAD-binding FR-type" evidence="14">
    <location>
        <begin position="196"/>
        <end position="296"/>
    </location>
</feature>
<dbReference type="Gene3D" id="2.40.30.10">
    <property type="entry name" value="Translation factors"/>
    <property type="match status" value="1"/>
</dbReference>
<comment type="subcellular location">
    <subcellularLocation>
        <location evidence="2">Membrane</location>
        <topology evidence="2">Multi-pass membrane protein</topology>
    </subcellularLocation>
</comment>
<evidence type="ECO:0000256" key="7">
    <source>
        <dbReference type="ARBA" id="ARBA00022827"/>
    </source>
</evidence>
<dbReference type="PANTHER" id="PTHR47354:SF8">
    <property type="entry name" value="1,2-PHENYLACETYL-COA EPOXIDASE, SUBUNIT E"/>
    <property type="match status" value="1"/>
</dbReference>
<dbReference type="InterPro" id="IPR039261">
    <property type="entry name" value="FNR_nucleotide-bd"/>
</dbReference>
<evidence type="ECO:0000256" key="8">
    <source>
        <dbReference type="ARBA" id="ARBA00022989"/>
    </source>
</evidence>
<dbReference type="InterPro" id="IPR050415">
    <property type="entry name" value="MRET"/>
</dbReference>
<dbReference type="PROSITE" id="PS51384">
    <property type="entry name" value="FAD_FR"/>
    <property type="match status" value="1"/>
</dbReference>
<accession>A0ABQ4C8U6</accession>
<comment type="cofactor">
    <cofactor evidence="1">
        <name>FAD</name>
        <dbReference type="ChEBI" id="CHEBI:57692"/>
    </cofactor>
</comment>
<evidence type="ECO:0000256" key="4">
    <source>
        <dbReference type="ARBA" id="ARBA00022692"/>
    </source>
</evidence>
<dbReference type="SUPFAM" id="SSF63380">
    <property type="entry name" value="Riboflavin synthase domain-like"/>
    <property type="match status" value="1"/>
</dbReference>
<proteinExistence type="predicted"/>
<feature type="transmembrane region" description="Helical" evidence="13">
    <location>
        <begin position="174"/>
        <end position="191"/>
    </location>
</feature>
<keyword evidence="4 13" id="KW-0812">Transmembrane</keyword>
<keyword evidence="8 13" id="KW-1133">Transmembrane helix</keyword>
<dbReference type="RefSeq" id="WP_239090985.1">
    <property type="nucleotide sequence ID" value="NZ_BAAALU010000008.1"/>
</dbReference>
<feature type="transmembrane region" description="Helical" evidence="13">
    <location>
        <begin position="74"/>
        <end position="93"/>
    </location>
</feature>
<feature type="transmembrane region" description="Helical" evidence="13">
    <location>
        <begin position="136"/>
        <end position="154"/>
    </location>
</feature>
<evidence type="ECO:0000259" key="14">
    <source>
        <dbReference type="PROSITE" id="PS51384"/>
    </source>
</evidence>
<name>A0ABQ4C8U6_9ACTN</name>
<evidence type="ECO:0000256" key="10">
    <source>
        <dbReference type="ARBA" id="ARBA00023004"/>
    </source>
</evidence>
<keyword evidence="16" id="KW-1185">Reference proteome</keyword>
<evidence type="ECO:0000256" key="9">
    <source>
        <dbReference type="ARBA" id="ARBA00023002"/>
    </source>
</evidence>
<dbReference type="PANTHER" id="PTHR47354">
    <property type="entry name" value="NADH OXIDOREDUCTASE HCR"/>
    <property type="match status" value="1"/>
</dbReference>
<organism evidence="15 16">
    <name type="scientific">Asanoa iriomotensis</name>
    <dbReference type="NCBI Taxonomy" id="234613"/>
    <lineage>
        <taxon>Bacteria</taxon>
        <taxon>Bacillati</taxon>
        <taxon>Actinomycetota</taxon>
        <taxon>Actinomycetes</taxon>
        <taxon>Micromonosporales</taxon>
        <taxon>Micromonosporaceae</taxon>
        <taxon>Asanoa</taxon>
    </lineage>
</organism>
<keyword evidence="5" id="KW-0001">2Fe-2S</keyword>
<gene>
    <name evidence="15" type="ORF">Air01nite_52850</name>
</gene>
<evidence type="ECO:0000256" key="1">
    <source>
        <dbReference type="ARBA" id="ARBA00001974"/>
    </source>
</evidence>
<dbReference type="InterPro" id="IPR017938">
    <property type="entry name" value="Riboflavin_synthase-like_b-brl"/>
</dbReference>
<dbReference type="Proteomes" id="UP000624325">
    <property type="component" value="Unassembled WGS sequence"/>
</dbReference>
<sequence length="430" mass="46903">MRLAVKTVAALSLLAVVMLWLGGRDTAPVGAAAYGRLAALVCTDLLLLQVLLMARIPWVEGAFGQDTLARWHRWTGVTSFVLLLAHVALALGGDPLTRLWRLLSAYKTMVLAMVALAALVLVVATSARSVRRRMRYEAWHLLHLYAYLGIGLAVPHELLLGSDFQHPAAQFAGWSAYVAVAGAVLVFRIGLPVWRTVRHRLVVDRVHPEAPGLVSVYLRGRRLDRLPARAGQFFVWRFLDGEGALRGNPFSLSGPPRREGLRITVKTVGDGSARVAALRPGTRVLIEGPYGRMTAATYSGGPITMLGCGVGVTPLLALLWDLPYGHGKATLVYRTRHAHDVAFLGELRWLARNRGVRLVLLVGPRAAADSWLPAEYAEYTDAEALRELAPDIADHDVYVCGPDAWTAAVLRSARGAGVAPGRLHRERFAW</sequence>
<keyword evidence="3" id="KW-0285">Flavoprotein</keyword>
<evidence type="ECO:0000256" key="2">
    <source>
        <dbReference type="ARBA" id="ARBA00004141"/>
    </source>
</evidence>
<dbReference type="Pfam" id="PF01794">
    <property type="entry name" value="Ferric_reduct"/>
    <property type="match status" value="1"/>
</dbReference>
<dbReference type="EMBL" id="BONC01000043">
    <property type="protein sequence ID" value="GIF59190.1"/>
    <property type="molecule type" value="Genomic_DNA"/>
</dbReference>
<keyword evidence="12 13" id="KW-0472">Membrane</keyword>
<protein>
    <submittedName>
        <fullName evidence="15">Oxidoreductase</fullName>
    </submittedName>
</protein>
<reference evidence="15 16" key="1">
    <citation type="submission" date="2021-01" db="EMBL/GenBank/DDBJ databases">
        <title>Whole genome shotgun sequence of Asanoa iriomotensis NBRC 100142.</title>
        <authorList>
            <person name="Komaki H."/>
            <person name="Tamura T."/>
        </authorList>
    </citation>
    <scope>NUCLEOTIDE SEQUENCE [LARGE SCALE GENOMIC DNA]</scope>
    <source>
        <strain evidence="15 16">NBRC 100142</strain>
    </source>
</reference>
<evidence type="ECO:0000313" key="15">
    <source>
        <dbReference type="EMBL" id="GIF59190.1"/>
    </source>
</evidence>
<evidence type="ECO:0000313" key="16">
    <source>
        <dbReference type="Proteomes" id="UP000624325"/>
    </source>
</evidence>